<feature type="coiled-coil region" evidence="1">
    <location>
        <begin position="3"/>
        <end position="30"/>
    </location>
</feature>
<gene>
    <name evidence="3" type="ORF">MLIT_46450</name>
</gene>
<evidence type="ECO:0000313" key="3">
    <source>
        <dbReference type="EMBL" id="BBY19053.1"/>
    </source>
</evidence>
<accession>A0AAD1IWF4</accession>
<dbReference type="EMBL" id="AP022586">
    <property type="protein sequence ID" value="BBY19053.1"/>
    <property type="molecule type" value="Genomic_DNA"/>
</dbReference>
<organism evidence="3 4">
    <name type="scientific">Mycolicibacterium litorale</name>
    <dbReference type="NCBI Taxonomy" id="758802"/>
    <lineage>
        <taxon>Bacteria</taxon>
        <taxon>Bacillati</taxon>
        <taxon>Actinomycetota</taxon>
        <taxon>Actinomycetes</taxon>
        <taxon>Mycobacteriales</taxon>
        <taxon>Mycobacteriaceae</taxon>
        <taxon>Mycolicibacterium</taxon>
    </lineage>
</organism>
<dbReference type="Proteomes" id="UP000466607">
    <property type="component" value="Chromosome"/>
</dbReference>
<feature type="region of interest" description="Disordered" evidence="2">
    <location>
        <begin position="66"/>
        <end position="97"/>
    </location>
</feature>
<reference evidence="3 4" key="1">
    <citation type="journal article" date="2019" name="Emerg. Microbes Infect.">
        <title>Comprehensive subspecies identification of 175 nontuberculous mycobacteria species based on 7547 genomic profiles.</title>
        <authorList>
            <person name="Matsumoto Y."/>
            <person name="Kinjo T."/>
            <person name="Motooka D."/>
            <person name="Nabeya D."/>
            <person name="Jung N."/>
            <person name="Uechi K."/>
            <person name="Horii T."/>
            <person name="Iida T."/>
            <person name="Fujita J."/>
            <person name="Nakamura S."/>
        </authorList>
    </citation>
    <scope>NUCLEOTIDE SEQUENCE [LARGE SCALE GENOMIC DNA]</scope>
    <source>
        <strain evidence="3 4">JCM 17423</strain>
    </source>
</reference>
<sequence>MAEDDVERVIDDLNQRAEEEESELPEQADVPLNVSEDEAIQAVQKQFKDAGTECTEEEARTLVHAAREKAERKKAEKKSGSDSDEKSDDESDKDSDS</sequence>
<evidence type="ECO:0000256" key="2">
    <source>
        <dbReference type="SAM" id="MobiDB-lite"/>
    </source>
</evidence>
<keyword evidence="1" id="KW-0175">Coiled coil</keyword>
<feature type="compositionally biased region" description="Basic and acidic residues" evidence="2">
    <location>
        <begin position="66"/>
        <end position="84"/>
    </location>
</feature>
<evidence type="ECO:0000313" key="4">
    <source>
        <dbReference type="Proteomes" id="UP000466607"/>
    </source>
</evidence>
<dbReference type="AlphaFoldDB" id="A0AAD1IWF4"/>
<dbReference type="RefSeq" id="WP_134057093.1">
    <property type="nucleotide sequence ID" value="NZ_AP022586.1"/>
</dbReference>
<name>A0AAD1IWF4_9MYCO</name>
<keyword evidence="4" id="KW-1185">Reference proteome</keyword>
<feature type="compositionally biased region" description="Acidic residues" evidence="2">
    <location>
        <begin position="85"/>
        <end position="97"/>
    </location>
</feature>
<proteinExistence type="predicted"/>
<evidence type="ECO:0000256" key="1">
    <source>
        <dbReference type="SAM" id="Coils"/>
    </source>
</evidence>
<protein>
    <submittedName>
        <fullName evidence="3">Uncharacterized protein</fullName>
    </submittedName>
</protein>